<dbReference type="EMBL" id="CP060714">
    <property type="protein sequence ID" value="QNN59608.1"/>
    <property type="molecule type" value="Genomic_DNA"/>
</dbReference>
<protein>
    <submittedName>
        <fullName evidence="3">SH3 domain-containing protein</fullName>
    </submittedName>
</protein>
<dbReference type="PROSITE" id="PS51781">
    <property type="entry name" value="SH3B"/>
    <property type="match status" value="1"/>
</dbReference>
<dbReference type="Pfam" id="PF08239">
    <property type="entry name" value="SH3_3"/>
    <property type="match status" value="1"/>
</dbReference>
<dbReference type="AlphaFoldDB" id="A0A7G9RVI3"/>
<dbReference type="InterPro" id="IPR052354">
    <property type="entry name" value="Cell_Wall_Dynamics_Protein"/>
</dbReference>
<accession>A0A7G9RVI3</accession>
<evidence type="ECO:0000313" key="4">
    <source>
        <dbReference type="Proteomes" id="UP000515811"/>
    </source>
</evidence>
<keyword evidence="4" id="KW-1185">Reference proteome</keyword>
<dbReference type="KEGG" id="drg:H9K76_12580"/>
<dbReference type="Proteomes" id="UP000515811">
    <property type="component" value="Chromosome"/>
</dbReference>
<proteinExistence type="predicted"/>
<dbReference type="Pfam" id="PF06347">
    <property type="entry name" value="SH3_4"/>
    <property type="match status" value="1"/>
</dbReference>
<keyword evidence="1" id="KW-0732">Signal</keyword>
<dbReference type="PANTHER" id="PTHR34408:SF1">
    <property type="entry name" value="GLYCOSYL HYDROLASE FAMILY 19 DOMAIN-CONTAINING PROTEIN HI_1415"/>
    <property type="match status" value="1"/>
</dbReference>
<evidence type="ECO:0000313" key="3">
    <source>
        <dbReference type="EMBL" id="QNN59608.1"/>
    </source>
</evidence>
<feature type="chain" id="PRO_5028905976" evidence="1">
    <location>
        <begin position="25"/>
        <end position="154"/>
    </location>
</feature>
<evidence type="ECO:0000259" key="2">
    <source>
        <dbReference type="PROSITE" id="PS51781"/>
    </source>
</evidence>
<reference evidence="3 4" key="1">
    <citation type="submission" date="2020-08" db="EMBL/GenBank/DDBJ databases">
        <title>Genome sequence of Diaphorobacter ruginosibacter DSM 27467T.</title>
        <authorList>
            <person name="Hyun D.-W."/>
            <person name="Bae J.-W."/>
        </authorList>
    </citation>
    <scope>NUCLEOTIDE SEQUENCE [LARGE SCALE GENOMIC DNA]</scope>
    <source>
        <strain evidence="3 4">DSM 27467</strain>
    </source>
</reference>
<dbReference type="InterPro" id="IPR003646">
    <property type="entry name" value="SH3-like_bac-type"/>
</dbReference>
<gene>
    <name evidence="3" type="ORF">H9K76_12580</name>
</gene>
<feature type="domain" description="SH3b" evidence="2">
    <location>
        <begin position="92"/>
        <end position="154"/>
    </location>
</feature>
<feature type="signal peptide" evidence="1">
    <location>
        <begin position="1"/>
        <end position="24"/>
    </location>
</feature>
<dbReference type="Gene3D" id="2.30.30.40">
    <property type="entry name" value="SH3 Domains"/>
    <property type="match status" value="2"/>
</dbReference>
<dbReference type="PANTHER" id="PTHR34408">
    <property type="entry name" value="FAMILY PROTEIN, PUTATIVE-RELATED"/>
    <property type="match status" value="1"/>
</dbReference>
<dbReference type="InterPro" id="IPR010466">
    <property type="entry name" value="DUF1058"/>
</dbReference>
<sequence length="154" mass="16870">MTARFLSNRAAAACLLGVSLLAGAAAAQAREFVSIKGQTVNVREQANTRSATLWELGSGYPLQVQQKKGQWLKVRDYEATLGWVYAPLTHKTPHRIVTARTANLRAAPNTRSKVVGKLQQNEIVRTVGNSGTWAQVQTEGGRKGWVAKNLTWGW</sequence>
<name>A0A7G9RVI3_9BURK</name>
<dbReference type="RefSeq" id="WP_187600619.1">
    <property type="nucleotide sequence ID" value="NZ_CP060714.1"/>
</dbReference>
<organism evidence="3 4">
    <name type="scientific">Diaphorobacter ruginosibacter</name>
    <dbReference type="NCBI Taxonomy" id="1715720"/>
    <lineage>
        <taxon>Bacteria</taxon>
        <taxon>Pseudomonadati</taxon>
        <taxon>Pseudomonadota</taxon>
        <taxon>Betaproteobacteria</taxon>
        <taxon>Burkholderiales</taxon>
        <taxon>Comamonadaceae</taxon>
        <taxon>Diaphorobacter</taxon>
    </lineage>
</organism>
<evidence type="ECO:0000256" key="1">
    <source>
        <dbReference type="SAM" id="SignalP"/>
    </source>
</evidence>
<dbReference type="SMART" id="SM00287">
    <property type="entry name" value="SH3b"/>
    <property type="match status" value="2"/>
</dbReference>